<dbReference type="Gene3D" id="3.40.190.10">
    <property type="entry name" value="Periplasmic binding protein-like II"/>
    <property type="match status" value="1"/>
</dbReference>
<dbReference type="PANTHER" id="PTHR30290">
    <property type="entry name" value="PERIPLASMIC BINDING COMPONENT OF ABC TRANSPORTER"/>
    <property type="match status" value="1"/>
</dbReference>
<comment type="caution">
    <text evidence="6">The sequence shown here is derived from an EMBL/GenBank/DDBJ whole genome shotgun (WGS) entry which is preliminary data.</text>
</comment>
<evidence type="ECO:0000256" key="1">
    <source>
        <dbReference type="ARBA" id="ARBA00004418"/>
    </source>
</evidence>
<dbReference type="RefSeq" id="WP_166953360.1">
    <property type="nucleotide sequence ID" value="NZ_JAASQI010000005.1"/>
</dbReference>
<accession>A0ABX0V0P3</accession>
<dbReference type="SUPFAM" id="SSF53850">
    <property type="entry name" value="Periplasmic binding protein-like II"/>
    <property type="match status" value="1"/>
</dbReference>
<sequence length="520" mass="56501">MNDAFRIHRRDLLGGLGAAAALSAFGYGPRAAMAQTASLRAAITGYGVVNTLDPAKASLIPEFYVIWSLFNGLLKFDDTMKIVPDLAESYRILEGGSIEFKLRAGVTFHDGSPLTADDVKFSLERLLDPATASPNASKVAAVDHVEVIDDLTVVVRTKTPFAPLLTFLTNARTGTQILPRKAFEAMGAEAFARKPVGTGPYKLASWDVGSGLKIEANEAYFGGAPTIKTVEIPLIAEEASGVTALLGNQIDLTSTVPTADVPQLMRNSAVTVFRQLGFNVRYISINLTKPPFNDVHFRRAVSMAFQREAMVQTVLFGEGEPLRGFFPPLLGANHTAAGHSVTGFDPAAAKEELAKSKYGAAEYPVEVLTWGGGWWKRFAEIFVAQVNQVLGTKFSVSVTDSNAAFARQQKGDFTAGVWGWLGMIDPDEYMGDIVHSAGWRNYGKFKNAEVDGLLERARAELDPATRARLYNQAEALAIEEVPIIPCFCSNIHNLLRKNIKGFVQKPYSNFGDQFAHMSIV</sequence>
<evidence type="ECO:0000256" key="2">
    <source>
        <dbReference type="ARBA" id="ARBA00005695"/>
    </source>
</evidence>
<reference evidence="6 7" key="1">
    <citation type="submission" date="2020-03" db="EMBL/GenBank/DDBJ databases">
        <title>Genomic Encyclopedia of Type Strains, Phase IV (KMG-IV): sequencing the most valuable type-strain genomes for metagenomic binning, comparative biology and taxonomic classification.</title>
        <authorList>
            <person name="Goeker M."/>
        </authorList>
    </citation>
    <scope>NUCLEOTIDE SEQUENCE [LARGE SCALE GENOMIC DNA]</scope>
    <source>
        <strain evidence="6 7">DSM 103870</strain>
    </source>
</reference>
<comment type="similarity">
    <text evidence="2">Belongs to the bacterial solute-binding protein 5 family.</text>
</comment>
<dbReference type="InterPro" id="IPR039424">
    <property type="entry name" value="SBP_5"/>
</dbReference>
<dbReference type="PROSITE" id="PS51318">
    <property type="entry name" value="TAT"/>
    <property type="match status" value="1"/>
</dbReference>
<protein>
    <submittedName>
        <fullName evidence="6">Peptide/nickel transport system substrate-binding protein</fullName>
    </submittedName>
</protein>
<dbReference type="Pfam" id="PF00496">
    <property type="entry name" value="SBP_bac_5"/>
    <property type="match status" value="1"/>
</dbReference>
<dbReference type="CDD" id="cd00995">
    <property type="entry name" value="PBP2_NikA_DppA_OppA_like"/>
    <property type="match status" value="1"/>
</dbReference>
<proteinExistence type="inferred from homology"/>
<dbReference type="InterPro" id="IPR030678">
    <property type="entry name" value="Peptide/Ni-bd"/>
</dbReference>
<organism evidence="6 7">
    <name type="scientific">Pseudochelatococcus lubricantis</name>
    <dbReference type="NCBI Taxonomy" id="1538102"/>
    <lineage>
        <taxon>Bacteria</taxon>
        <taxon>Pseudomonadati</taxon>
        <taxon>Pseudomonadota</taxon>
        <taxon>Alphaproteobacteria</taxon>
        <taxon>Hyphomicrobiales</taxon>
        <taxon>Chelatococcaceae</taxon>
        <taxon>Pseudochelatococcus</taxon>
    </lineage>
</organism>
<name>A0ABX0V0P3_9HYPH</name>
<feature type="domain" description="Solute-binding protein family 5" evidence="5">
    <location>
        <begin position="81"/>
        <end position="439"/>
    </location>
</feature>
<comment type="subcellular location">
    <subcellularLocation>
        <location evidence="1">Periplasm</location>
    </subcellularLocation>
</comment>
<keyword evidence="4" id="KW-0732">Signal</keyword>
<dbReference type="PIRSF" id="PIRSF002741">
    <property type="entry name" value="MppA"/>
    <property type="match status" value="1"/>
</dbReference>
<dbReference type="Gene3D" id="3.10.105.10">
    <property type="entry name" value="Dipeptide-binding Protein, Domain 3"/>
    <property type="match status" value="1"/>
</dbReference>
<evidence type="ECO:0000256" key="4">
    <source>
        <dbReference type="ARBA" id="ARBA00022729"/>
    </source>
</evidence>
<dbReference type="Proteomes" id="UP001429580">
    <property type="component" value="Unassembled WGS sequence"/>
</dbReference>
<evidence type="ECO:0000313" key="7">
    <source>
        <dbReference type="Proteomes" id="UP001429580"/>
    </source>
</evidence>
<keyword evidence="3" id="KW-0813">Transport</keyword>
<dbReference type="InterPro" id="IPR006311">
    <property type="entry name" value="TAT_signal"/>
</dbReference>
<evidence type="ECO:0000259" key="5">
    <source>
        <dbReference type="Pfam" id="PF00496"/>
    </source>
</evidence>
<dbReference type="PANTHER" id="PTHR30290:SF10">
    <property type="entry name" value="PERIPLASMIC OLIGOPEPTIDE-BINDING PROTEIN-RELATED"/>
    <property type="match status" value="1"/>
</dbReference>
<evidence type="ECO:0000313" key="6">
    <source>
        <dbReference type="EMBL" id="NIJ58718.1"/>
    </source>
</evidence>
<dbReference type="EMBL" id="JAASQI010000005">
    <property type="protein sequence ID" value="NIJ58718.1"/>
    <property type="molecule type" value="Genomic_DNA"/>
</dbReference>
<dbReference type="Gene3D" id="3.90.76.10">
    <property type="entry name" value="Dipeptide-binding Protein, Domain 1"/>
    <property type="match status" value="1"/>
</dbReference>
<gene>
    <name evidence="6" type="ORF">FHS82_002566</name>
</gene>
<dbReference type="InterPro" id="IPR000914">
    <property type="entry name" value="SBP_5_dom"/>
</dbReference>
<evidence type="ECO:0000256" key="3">
    <source>
        <dbReference type="ARBA" id="ARBA00022448"/>
    </source>
</evidence>
<keyword evidence="7" id="KW-1185">Reference proteome</keyword>